<evidence type="ECO:0000313" key="4">
    <source>
        <dbReference type="Proteomes" id="UP000235533"/>
    </source>
</evidence>
<proteinExistence type="predicted"/>
<organism evidence="3 4">
    <name type="scientific">Vibrio splendidus</name>
    <dbReference type="NCBI Taxonomy" id="29497"/>
    <lineage>
        <taxon>Bacteria</taxon>
        <taxon>Pseudomonadati</taxon>
        <taxon>Pseudomonadota</taxon>
        <taxon>Gammaproteobacteria</taxon>
        <taxon>Vibrionales</taxon>
        <taxon>Vibrionaceae</taxon>
        <taxon>Vibrio</taxon>
    </lineage>
</organism>
<gene>
    <name evidence="3" type="ORF">BCT54_10875</name>
</gene>
<dbReference type="Pfam" id="PF06812">
    <property type="entry name" value="ImpA_N"/>
    <property type="match status" value="1"/>
</dbReference>
<accession>A0A2N7JKF1</accession>
<dbReference type="EMBL" id="MCZF01000291">
    <property type="protein sequence ID" value="PMM41131.1"/>
    <property type="molecule type" value="Genomic_DNA"/>
</dbReference>
<evidence type="ECO:0000313" key="3">
    <source>
        <dbReference type="EMBL" id="PMM41131.1"/>
    </source>
</evidence>
<protein>
    <recommendedName>
        <fullName evidence="2">ImpA N-terminal domain-containing protein</fullName>
    </recommendedName>
</protein>
<sequence length="487" mass="53689">MTEIAHLLVPISDEEPSGSYLKLDRSAYRNLRNFYNSAQSSFRQLVETPDASSDPAIVDANEKNWAELRKVSEVTLTSQSKDLEILSWYITSQLFTSQPFHNFANAVPTLNLFIDQFWDTLNPMPPEAKLKASDDAGKAKEITEFRTKPLLQLVGESVDSSSVYIPFQMLDFCCGVTFGDYLTAERKGNIAELKETALGSFDQSVSETLFQLASIYNELEVAEKNLAEKCQAVGATVISFNFIKTNVRDLIKAIHFLIGEKFTPWPLDNDFHVLQNAAEEPQQGDSIHSASRQANSSSNDSGSEPEASLNSGQANPENQGNRSVASGSSPVQTTNGQSAQTQMTVQNVSSINGIVNRDHAFQEIRKIAEYFKETEPHSPITFLLERSIRWGYMSFPELLKEMVGNENVIAQINQMTGMDNLDKTDLSGKSVPVTTFAPDKTPIATPTIKEPAAISPVPDSSNSTTDTNQTSESTSTSSSSSLQDFEW</sequence>
<dbReference type="PANTHER" id="PTHR37951:SF1">
    <property type="entry name" value="TYPE VI SECRETION SYSTEM COMPONENT TSSA1"/>
    <property type="match status" value="1"/>
</dbReference>
<dbReference type="InterPro" id="IPR017740">
    <property type="entry name" value="TssA-like"/>
</dbReference>
<reference evidence="4" key="1">
    <citation type="submission" date="2016-07" db="EMBL/GenBank/DDBJ databases">
        <title>Nontailed viruses are major unrecognized killers of bacteria in the ocean.</title>
        <authorList>
            <person name="Kauffman K."/>
            <person name="Hussain F."/>
            <person name="Yang J."/>
            <person name="Arevalo P."/>
            <person name="Brown J."/>
            <person name="Cutler M."/>
            <person name="Kelly L."/>
            <person name="Polz M.F."/>
        </authorList>
    </citation>
    <scope>NUCLEOTIDE SEQUENCE [LARGE SCALE GENOMIC DNA]</scope>
    <source>
        <strain evidence="4">10N.261.48.B5</strain>
    </source>
</reference>
<feature type="compositionally biased region" description="Low complexity" evidence="1">
    <location>
        <begin position="459"/>
        <end position="481"/>
    </location>
</feature>
<name>A0A2N7JKF1_VIBSP</name>
<dbReference type="InterPro" id="IPR010657">
    <property type="entry name" value="ImpA_N"/>
</dbReference>
<feature type="domain" description="ImpA N-terminal" evidence="2">
    <location>
        <begin position="9"/>
        <end position="153"/>
    </location>
</feature>
<feature type="region of interest" description="Disordered" evidence="1">
    <location>
        <begin position="436"/>
        <end position="487"/>
    </location>
</feature>
<dbReference type="Proteomes" id="UP000235533">
    <property type="component" value="Unassembled WGS sequence"/>
</dbReference>
<feature type="compositionally biased region" description="Polar residues" evidence="1">
    <location>
        <begin position="283"/>
        <end position="340"/>
    </location>
</feature>
<dbReference type="AlphaFoldDB" id="A0A2N7JKF1"/>
<evidence type="ECO:0000256" key="1">
    <source>
        <dbReference type="SAM" id="MobiDB-lite"/>
    </source>
</evidence>
<dbReference type="PANTHER" id="PTHR37951">
    <property type="entry name" value="CYTOPLASMIC PROTEIN-RELATED"/>
    <property type="match status" value="1"/>
</dbReference>
<evidence type="ECO:0000259" key="2">
    <source>
        <dbReference type="Pfam" id="PF06812"/>
    </source>
</evidence>
<dbReference type="RefSeq" id="WP_102553789.1">
    <property type="nucleotide sequence ID" value="NZ_MCZF01000291.1"/>
</dbReference>
<feature type="region of interest" description="Disordered" evidence="1">
    <location>
        <begin position="279"/>
        <end position="340"/>
    </location>
</feature>
<comment type="caution">
    <text evidence="3">The sequence shown here is derived from an EMBL/GenBank/DDBJ whole genome shotgun (WGS) entry which is preliminary data.</text>
</comment>